<dbReference type="EMBL" id="LTAI01000031">
    <property type="protein sequence ID" value="ORE00344.1"/>
    <property type="molecule type" value="Genomic_DNA"/>
</dbReference>
<evidence type="ECO:0000313" key="3">
    <source>
        <dbReference type="EMBL" id="ORE00344.1"/>
    </source>
</evidence>
<feature type="compositionally biased region" description="Basic residues" evidence="2">
    <location>
        <begin position="142"/>
        <end position="162"/>
    </location>
</feature>
<evidence type="ECO:0000313" key="4">
    <source>
        <dbReference type="Proteomes" id="UP000192501"/>
    </source>
</evidence>
<sequence>MEDDFKKQQLKTEAKYKLLKEKMNSLKEVRESLNHLRLDGIPLICLIEHIQKMKENTRIELRNKEEEIMNQNLKKNKHVENNEVSEINNDILYDSSSLSKDIEVKKNKVNKKEVNVNVESLIVESEERTVETESNIIESKPVIKKSRGRPKKVKKSKNKPKKIKEESIIEDIKKSDEIKDKTKKTKGRSEKIKEKIIEDVKKSNKIKEKNKKTKGELEKIKKRQETSNNTIISSSNKDDSSFIDNDDLIKSKRSKLVSVDIPIERQMNSVSSIIRDERFNINNINNKNIKKLNDNTKVDNKITKEDRFKLREIGLENIGLESLEGFTSEPDTSIIAESADTSFFAIKDMKKYKR</sequence>
<evidence type="ECO:0000256" key="1">
    <source>
        <dbReference type="SAM" id="Coils"/>
    </source>
</evidence>
<accession>A0A1X0QKU7</accession>
<reference evidence="3 4" key="1">
    <citation type="journal article" date="2017" name="Environ. Microbiol.">
        <title>Decay of the glycolytic pathway and adaptation to intranuclear parasitism within Enterocytozoonidae microsporidia.</title>
        <authorList>
            <person name="Wiredu Boakye D."/>
            <person name="Jaroenlak P."/>
            <person name="Prachumwat A."/>
            <person name="Williams T.A."/>
            <person name="Bateman K.S."/>
            <person name="Itsathitphaisarn O."/>
            <person name="Sritunyalucksana K."/>
            <person name="Paszkiewicz K.H."/>
            <person name="Moore K.A."/>
            <person name="Stentiford G.D."/>
            <person name="Williams B.A."/>
        </authorList>
    </citation>
    <scope>NUCLEOTIDE SEQUENCE [LARGE SCALE GENOMIC DNA]</scope>
    <source>
        <strain evidence="4">canceri</strain>
    </source>
</reference>
<proteinExistence type="predicted"/>
<dbReference type="AlphaFoldDB" id="A0A1X0QKU7"/>
<protein>
    <submittedName>
        <fullName evidence="3">Uncharacterized protein</fullName>
    </submittedName>
</protein>
<feature type="coiled-coil region" evidence="1">
    <location>
        <begin position="16"/>
        <end position="90"/>
    </location>
</feature>
<feature type="region of interest" description="Disordered" evidence="2">
    <location>
        <begin position="207"/>
        <end position="238"/>
    </location>
</feature>
<feature type="compositionally biased region" description="Basic and acidic residues" evidence="2">
    <location>
        <begin position="207"/>
        <end position="225"/>
    </location>
</feature>
<dbReference type="VEuPathDB" id="MicrosporidiaDB:A0H76_1411"/>
<comment type="caution">
    <text evidence="3">The sequence shown here is derived from an EMBL/GenBank/DDBJ whole genome shotgun (WGS) entry which is preliminary data.</text>
</comment>
<dbReference type="Proteomes" id="UP000192501">
    <property type="component" value="Unassembled WGS sequence"/>
</dbReference>
<organism evidence="3 4">
    <name type="scientific">Hepatospora eriocheir</name>
    <dbReference type="NCBI Taxonomy" id="1081669"/>
    <lineage>
        <taxon>Eukaryota</taxon>
        <taxon>Fungi</taxon>
        <taxon>Fungi incertae sedis</taxon>
        <taxon>Microsporidia</taxon>
        <taxon>Hepatosporidae</taxon>
        <taxon>Hepatospora</taxon>
    </lineage>
</organism>
<keyword evidence="1" id="KW-0175">Coiled coil</keyword>
<name>A0A1X0QKU7_9MICR</name>
<gene>
    <name evidence="3" type="ORF">A0H76_1411</name>
</gene>
<feature type="region of interest" description="Disordered" evidence="2">
    <location>
        <begin position="141"/>
        <end position="165"/>
    </location>
</feature>
<evidence type="ECO:0000256" key="2">
    <source>
        <dbReference type="SAM" id="MobiDB-lite"/>
    </source>
</evidence>